<proteinExistence type="predicted"/>
<reference evidence="1" key="2">
    <citation type="journal article" date="2023" name="Microbiol Resour">
        <title>Decontamination and Annotation of the Draft Genome Sequence of the Oomycete Lagenidium giganteum ARSEF 373.</title>
        <authorList>
            <person name="Morgan W.R."/>
            <person name="Tartar A."/>
        </authorList>
    </citation>
    <scope>NUCLEOTIDE SEQUENCE</scope>
    <source>
        <strain evidence="1">ARSEF 373</strain>
    </source>
</reference>
<dbReference type="EMBL" id="DAKRPA010000024">
    <property type="protein sequence ID" value="DBA03042.1"/>
    <property type="molecule type" value="Genomic_DNA"/>
</dbReference>
<dbReference type="InterPro" id="IPR036397">
    <property type="entry name" value="RNaseH_sf"/>
</dbReference>
<protein>
    <recommendedName>
        <fullName evidence="3">Integrase catalytic domain-containing protein</fullName>
    </recommendedName>
</protein>
<keyword evidence="2" id="KW-1185">Reference proteome</keyword>
<dbReference type="AlphaFoldDB" id="A0AAV2ZCF8"/>
<comment type="caution">
    <text evidence="1">The sequence shown here is derived from an EMBL/GenBank/DDBJ whole genome shotgun (WGS) entry which is preliminary data.</text>
</comment>
<reference evidence="1" key="1">
    <citation type="submission" date="2022-11" db="EMBL/GenBank/DDBJ databases">
        <authorList>
            <person name="Morgan W.R."/>
            <person name="Tartar A."/>
        </authorList>
    </citation>
    <scope>NUCLEOTIDE SEQUENCE</scope>
    <source>
        <strain evidence="1">ARSEF 373</strain>
    </source>
</reference>
<sequence length="142" mass="16437">MYGLTVIDHTTCWLEVFIQPDKQSVTTVESFEEAWLIYMLASYGIKPKPITSKNPQASEIRERVHLELMNVVRCHQVDWTNVTHYAAFAVRASYHRILDVSPGQLVFGQDLITRQLYQSNGSYLSKRRFESILAEKRQRGST</sequence>
<dbReference type="Proteomes" id="UP001146120">
    <property type="component" value="Unassembled WGS sequence"/>
</dbReference>
<evidence type="ECO:0000313" key="2">
    <source>
        <dbReference type="Proteomes" id="UP001146120"/>
    </source>
</evidence>
<dbReference type="GO" id="GO:0003676">
    <property type="term" value="F:nucleic acid binding"/>
    <property type="evidence" value="ECO:0007669"/>
    <property type="project" value="InterPro"/>
</dbReference>
<evidence type="ECO:0000313" key="1">
    <source>
        <dbReference type="EMBL" id="DBA03042.1"/>
    </source>
</evidence>
<gene>
    <name evidence="1" type="ORF">N0F65_003230</name>
</gene>
<name>A0AAV2ZCF8_9STRA</name>
<accession>A0AAV2ZCF8</accession>
<dbReference type="SUPFAM" id="SSF53098">
    <property type="entry name" value="Ribonuclease H-like"/>
    <property type="match status" value="1"/>
</dbReference>
<dbReference type="Gene3D" id="3.30.420.10">
    <property type="entry name" value="Ribonuclease H-like superfamily/Ribonuclease H"/>
    <property type="match status" value="1"/>
</dbReference>
<dbReference type="InterPro" id="IPR012337">
    <property type="entry name" value="RNaseH-like_sf"/>
</dbReference>
<evidence type="ECO:0008006" key="3">
    <source>
        <dbReference type="Google" id="ProtNLM"/>
    </source>
</evidence>
<organism evidence="1 2">
    <name type="scientific">Lagenidium giganteum</name>
    <dbReference type="NCBI Taxonomy" id="4803"/>
    <lineage>
        <taxon>Eukaryota</taxon>
        <taxon>Sar</taxon>
        <taxon>Stramenopiles</taxon>
        <taxon>Oomycota</taxon>
        <taxon>Peronosporomycetes</taxon>
        <taxon>Pythiales</taxon>
        <taxon>Pythiaceae</taxon>
    </lineage>
</organism>